<dbReference type="EC" id="2.7.7.7" evidence="1"/>
<comment type="catalytic activity">
    <reaction evidence="8">
        <text>DNA(n) + a 2'-deoxyribonucleoside 5'-triphosphate = DNA(n+1) + diphosphate</text>
        <dbReference type="Rhea" id="RHEA:22508"/>
        <dbReference type="Rhea" id="RHEA-COMP:17339"/>
        <dbReference type="Rhea" id="RHEA-COMP:17340"/>
        <dbReference type="ChEBI" id="CHEBI:33019"/>
        <dbReference type="ChEBI" id="CHEBI:61560"/>
        <dbReference type="ChEBI" id="CHEBI:173112"/>
        <dbReference type="EC" id="2.7.7.7"/>
    </reaction>
</comment>
<dbReference type="Pfam" id="PF21694">
    <property type="entry name" value="DNA_pol3_delta_C"/>
    <property type="match status" value="1"/>
</dbReference>
<evidence type="ECO:0000313" key="11">
    <source>
        <dbReference type="EMBL" id="TGY17754.1"/>
    </source>
</evidence>
<dbReference type="GO" id="GO:0009360">
    <property type="term" value="C:DNA polymerase III complex"/>
    <property type="evidence" value="ECO:0007669"/>
    <property type="project" value="InterPro"/>
</dbReference>
<feature type="domain" description="DNA polymerase III delta N-terminal" evidence="9">
    <location>
        <begin position="18"/>
        <end position="139"/>
    </location>
</feature>
<evidence type="ECO:0000259" key="10">
    <source>
        <dbReference type="Pfam" id="PF21694"/>
    </source>
</evidence>
<evidence type="ECO:0000256" key="3">
    <source>
        <dbReference type="ARBA" id="ARBA00022679"/>
    </source>
</evidence>
<dbReference type="NCBIfam" id="TIGR01128">
    <property type="entry name" value="holA"/>
    <property type="match status" value="1"/>
</dbReference>
<dbReference type="PANTHER" id="PTHR34388">
    <property type="entry name" value="DNA POLYMERASE III SUBUNIT DELTA"/>
    <property type="match status" value="1"/>
</dbReference>
<protein>
    <recommendedName>
        <fullName evidence="2">DNA polymerase III subunit delta</fullName>
        <ecNumber evidence="1">2.7.7.7</ecNumber>
    </recommendedName>
</protein>
<dbReference type="InterPro" id="IPR005790">
    <property type="entry name" value="DNA_polIII_delta"/>
</dbReference>
<dbReference type="InterPro" id="IPR008921">
    <property type="entry name" value="DNA_pol3_clamp-load_cplx_C"/>
</dbReference>
<sequence>MTLLSLFNNTAASVPQTLIWGEDDFLNDYIARSYTKEDKFKDLDRITVDCENDGLDELIANLTESSLFSTQKVVIVKNPFFLTSKVAKKFKKQLDQLQEIFSHSDELDDVIVMVASYEKLDKRKKITKTVMNNFNVINLKIKSYEVSAIAKSIIKAEGYIITQSALQLLVERSDQVMDTILSNYSKLKIVAQNQKITEKMVAENIELSLAQNVFEILEAAFNGNYQQALTRLENQLREGVNPIQLLAVFESQIEILLVVKILAERRRSETQIVKELGIHPYRVKLALKKRIAIEKLEHMLEKAIELDFKYKNGTYQSDEFLKMYILNA</sequence>
<dbReference type="Gene3D" id="1.20.272.10">
    <property type="match status" value="1"/>
</dbReference>
<dbReference type="Pfam" id="PF06144">
    <property type="entry name" value="DNA_pol3_delta"/>
    <property type="match status" value="1"/>
</dbReference>
<evidence type="ECO:0000256" key="5">
    <source>
        <dbReference type="ARBA" id="ARBA00022705"/>
    </source>
</evidence>
<comment type="caution">
    <text evidence="11">The sequence shown here is derived from an EMBL/GenBank/DDBJ whole genome shotgun (WGS) entry which is preliminary data.</text>
</comment>
<name>A0A4S2BUC4_9LACO</name>
<evidence type="ECO:0000256" key="4">
    <source>
        <dbReference type="ARBA" id="ARBA00022695"/>
    </source>
</evidence>
<dbReference type="InterPro" id="IPR027417">
    <property type="entry name" value="P-loop_NTPase"/>
</dbReference>
<evidence type="ECO:0000256" key="1">
    <source>
        <dbReference type="ARBA" id="ARBA00012417"/>
    </source>
</evidence>
<dbReference type="AlphaFoldDB" id="A0A4S2BUC4"/>
<evidence type="ECO:0000259" key="9">
    <source>
        <dbReference type="Pfam" id="PF06144"/>
    </source>
</evidence>
<keyword evidence="5" id="KW-0235">DNA replication</keyword>
<dbReference type="InterPro" id="IPR048466">
    <property type="entry name" value="DNA_pol3_delta-like_C"/>
</dbReference>
<keyword evidence="3 11" id="KW-0808">Transferase</keyword>
<keyword evidence="4 11" id="KW-0548">Nucleotidyltransferase</keyword>
<accession>A0A4S2BUC4</accession>
<dbReference type="EMBL" id="SRYV01000001">
    <property type="protein sequence ID" value="TGY17754.1"/>
    <property type="molecule type" value="Genomic_DNA"/>
</dbReference>
<dbReference type="SUPFAM" id="SSF52540">
    <property type="entry name" value="P-loop containing nucleoside triphosphate hydrolases"/>
    <property type="match status" value="1"/>
</dbReference>
<dbReference type="SUPFAM" id="SSF48019">
    <property type="entry name" value="post-AAA+ oligomerization domain-like"/>
    <property type="match status" value="1"/>
</dbReference>
<dbReference type="InterPro" id="IPR010372">
    <property type="entry name" value="DNA_pol3_delta_N"/>
</dbReference>
<organism evidence="11 12">
    <name type="scientific">Lactobacillus intestinalis</name>
    <dbReference type="NCBI Taxonomy" id="151781"/>
    <lineage>
        <taxon>Bacteria</taxon>
        <taxon>Bacillati</taxon>
        <taxon>Bacillota</taxon>
        <taxon>Bacilli</taxon>
        <taxon>Lactobacillales</taxon>
        <taxon>Lactobacillaceae</taxon>
        <taxon>Lactobacillus</taxon>
    </lineage>
</organism>
<dbReference type="PANTHER" id="PTHR34388:SF1">
    <property type="entry name" value="DNA POLYMERASE III SUBUNIT DELTA"/>
    <property type="match status" value="1"/>
</dbReference>
<evidence type="ECO:0000313" key="12">
    <source>
        <dbReference type="Proteomes" id="UP000309117"/>
    </source>
</evidence>
<dbReference type="Gene3D" id="3.40.50.300">
    <property type="entry name" value="P-loop containing nucleotide triphosphate hydrolases"/>
    <property type="match status" value="1"/>
</dbReference>
<evidence type="ECO:0000256" key="2">
    <source>
        <dbReference type="ARBA" id="ARBA00017703"/>
    </source>
</evidence>
<gene>
    <name evidence="11" type="primary">holA</name>
    <name evidence="11" type="ORF">E5351_01185</name>
</gene>
<dbReference type="GO" id="GO:0003677">
    <property type="term" value="F:DNA binding"/>
    <property type="evidence" value="ECO:0007669"/>
    <property type="project" value="InterPro"/>
</dbReference>
<proteinExistence type="inferred from homology"/>
<evidence type="ECO:0000256" key="7">
    <source>
        <dbReference type="ARBA" id="ARBA00034754"/>
    </source>
</evidence>
<dbReference type="GO" id="GO:0006261">
    <property type="term" value="P:DNA-templated DNA replication"/>
    <property type="evidence" value="ECO:0007669"/>
    <property type="project" value="TreeGrafter"/>
</dbReference>
<evidence type="ECO:0000256" key="6">
    <source>
        <dbReference type="ARBA" id="ARBA00022932"/>
    </source>
</evidence>
<dbReference type="RefSeq" id="WP_004042808.1">
    <property type="nucleotide sequence ID" value="NZ_AQFR02000003.1"/>
</dbReference>
<keyword evidence="6" id="KW-0239">DNA-directed DNA polymerase</keyword>
<dbReference type="Proteomes" id="UP000309117">
    <property type="component" value="Unassembled WGS sequence"/>
</dbReference>
<dbReference type="GO" id="GO:0003887">
    <property type="term" value="F:DNA-directed DNA polymerase activity"/>
    <property type="evidence" value="ECO:0007669"/>
    <property type="project" value="UniProtKB-KW"/>
</dbReference>
<evidence type="ECO:0000256" key="8">
    <source>
        <dbReference type="ARBA" id="ARBA00049244"/>
    </source>
</evidence>
<feature type="domain" description="DNA polymerase III delta subunit-like C-terminal" evidence="10">
    <location>
        <begin position="211"/>
        <end position="327"/>
    </location>
</feature>
<reference evidence="11 12" key="1">
    <citation type="submission" date="2019-04" db="EMBL/GenBank/DDBJ databases">
        <title>Microbes associate with the intestines of laboratory mice.</title>
        <authorList>
            <person name="Navarre W."/>
            <person name="Wong E."/>
            <person name="Huang K."/>
            <person name="Tropini C."/>
            <person name="Ng K."/>
            <person name="Yu B."/>
        </authorList>
    </citation>
    <scope>NUCLEOTIDE SEQUENCE [LARGE SCALE GENOMIC DNA]</scope>
    <source>
        <strain evidence="11 12">NM61_E11</strain>
    </source>
</reference>
<comment type="similarity">
    <text evidence="7">Belongs to the DNA polymerase HolA subunit family.</text>
</comment>